<evidence type="ECO:0000256" key="7">
    <source>
        <dbReference type="ARBA" id="ARBA00032554"/>
    </source>
</evidence>
<evidence type="ECO:0000259" key="8">
    <source>
        <dbReference type="Pfam" id="PF00288"/>
    </source>
</evidence>
<keyword evidence="6" id="KW-0067">ATP-binding</keyword>
<name>A0A0D6L436_9BILA</name>
<feature type="domain" description="GHMP kinase C-terminal" evidence="9">
    <location>
        <begin position="179"/>
        <end position="221"/>
    </location>
</feature>
<evidence type="ECO:0000256" key="2">
    <source>
        <dbReference type="ARBA" id="ARBA00012052"/>
    </source>
</evidence>
<dbReference type="PANTHER" id="PTHR43527:SF2">
    <property type="entry name" value="4-DIPHOSPHOCYTIDYL-2-C-METHYL-D-ERYTHRITOL KINASE, CHLOROPLASTIC"/>
    <property type="match status" value="1"/>
</dbReference>
<dbReference type="EC" id="2.7.1.148" evidence="2"/>
<keyword evidence="11" id="KW-1185">Reference proteome</keyword>
<dbReference type="SUPFAM" id="SSF54211">
    <property type="entry name" value="Ribosomal protein S5 domain 2-like"/>
    <property type="match status" value="1"/>
</dbReference>
<dbReference type="SUPFAM" id="SSF55060">
    <property type="entry name" value="GHMP Kinase, C-terminal domain"/>
    <property type="match status" value="1"/>
</dbReference>
<protein>
    <recommendedName>
        <fullName evidence="2">4-(cytidine 5'-diphospho)-2-C-methyl-D-erythritol kinase</fullName>
        <ecNumber evidence="2">2.7.1.148</ecNumber>
    </recommendedName>
    <alternativeName>
        <fullName evidence="7">4-(cytidine-5'-diphospho)-2-C-methyl-D-erythritol kinase</fullName>
    </alternativeName>
</protein>
<evidence type="ECO:0000313" key="10">
    <source>
        <dbReference type="EMBL" id="EPB65830.1"/>
    </source>
</evidence>
<dbReference type="GO" id="GO:0005524">
    <property type="term" value="F:ATP binding"/>
    <property type="evidence" value="ECO:0007669"/>
    <property type="project" value="UniProtKB-KW"/>
</dbReference>
<keyword evidence="5 10" id="KW-0418">Kinase</keyword>
<dbReference type="InterPro" id="IPR014721">
    <property type="entry name" value="Ribsml_uS5_D2-typ_fold_subgr"/>
</dbReference>
<dbReference type="EMBL" id="KE126997">
    <property type="protein sequence ID" value="EPB65830.1"/>
    <property type="molecule type" value="Genomic_DNA"/>
</dbReference>
<evidence type="ECO:0000256" key="6">
    <source>
        <dbReference type="ARBA" id="ARBA00022840"/>
    </source>
</evidence>
<dbReference type="Gene3D" id="3.30.70.890">
    <property type="entry name" value="GHMP kinase, C-terminal domain"/>
    <property type="match status" value="1"/>
</dbReference>
<proteinExistence type="inferred from homology"/>
<evidence type="ECO:0000256" key="4">
    <source>
        <dbReference type="ARBA" id="ARBA00022741"/>
    </source>
</evidence>
<feature type="domain" description="GHMP kinase N-terminal" evidence="8">
    <location>
        <begin position="34"/>
        <end position="102"/>
    </location>
</feature>
<evidence type="ECO:0000256" key="3">
    <source>
        <dbReference type="ARBA" id="ARBA00022679"/>
    </source>
</evidence>
<dbReference type="PIRSF" id="PIRSF010376">
    <property type="entry name" value="IspE"/>
    <property type="match status" value="1"/>
</dbReference>
<evidence type="ECO:0000259" key="9">
    <source>
        <dbReference type="Pfam" id="PF08544"/>
    </source>
</evidence>
<evidence type="ECO:0000256" key="5">
    <source>
        <dbReference type="ARBA" id="ARBA00022777"/>
    </source>
</evidence>
<dbReference type="Pfam" id="PF00288">
    <property type="entry name" value="GHMP_kinases_N"/>
    <property type="match status" value="1"/>
</dbReference>
<dbReference type="InterPro" id="IPR006204">
    <property type="entry name" value="GHMP_kinase_N_dom"/>
</dbReference>
<dbReference type="Gene3D" id="3.30.230.10">
    <property type="match status" value="1"/>
</dbReference>
<gene>
    <name evidence="10" type="ORF">ANCCEY_15096</name>
</gene>
<dbReference type="InterPro" id="IPR013750">
    <property type="entry name" value="GHMP_kinase_C_dom"/>
</dbReference>
<comment type="similarity">
    <text evidence="1">Belongs to the GHMP kinase family. IspE subfamily.</text>
</comment>
<dbReference type="PANTHER" id="PTHR43527">
    <property type="entry name" value="4-DIPHOSPHOCYTIDYL-2-C-METHYL-D-ERYTHRITOL KINASE, CHLOROPLASTIC"/>
    <property type="match status" value="1"/>
</dbReference>
<dbReference type="InterPro" id="IPR036554">
    <property type="entry name" value="GHMP_kinase_C_sf"/>
</dbReference>
<evidence type="ECO:0000256" key="1">
    <source>
        <dbReference type="ARBA" id="ARBA00009684"/>
    </source>
</evidence>
<accession>A0A0D6L436</accession>
<dbReference type="InterPro" id="IPR004424">
    <property type="entry name" value="IspE"/>
</dbReference>
<dbReference type="Pfam" id="PF08544">
    <property type="entry name" value="GHMP_kinases_C"/>
    <property type="match status" value="1"/>
</dbReference>
<dbReference type="GO" id="GO:0016114">
    <property type="term" value="P:terpenoid biosynthetic process"/>
    <property type="evidence" value="ECO:0007669"/>
    <property type="project" value="InterPro"/>
</dbReference>
<dbReference type="InterPro" id="IPR020568">
    <property type="entry name" value="Ribosomal_Su5_D2-typ_SF"/>
</dbReference>
<dbReference type="GO" id="GO:0050515">
    <property type="term" value="F:4-(cytidine 5'-diphospho)-2-C-methyl-D-erythritol kinase activity"/>
    <property type="evidence" value="ECO:0007669"/>
    <property type="project" value="UniProtKB-EC"/>
</dbReference>
<sequence>MVPVPVFDILEIIPHPYFEWKQSGIPINGNQEDNLCIQAFRMVQSRYNTGNVYMHLRKQIPFGAGLGGGSADAAFVIKGMNELFQLQLSVAEQKELAGELGSDCPLFIEHTAQLATGRGEQLETVSLSLKGFHLVIVKPPIHINTAQAYSGVRISGDKGKLKDQIRLPVSEWKHCIKNDFEQHSFTVYPQLKSIKQTLYDHGAVYASMSGSGSAIYGIFTEAPSGIDIDGCDLFHLPIA</sequence>
<evidence type="ECO:0000313" key="11">
    <source>
        <dbReference type="Proteomes" id="UP000054495"/>
    </source>
</evidence>
<organism evidence="10 11">
    <name type="scientific">Ancylostoma ceylanicum</name>
    <dbReference type="NCBI Taxonomy" id="53326"/>
    <lineage>
        <taxon>Eukaryota</taxon>
        <taxon>Metazoa</taxon>
        <taxon>Ecdysozoa</taxon>
        <taxon>Nematoda</taxon>
        <taxon>Chromadorea</taxon>
        <taxon>Rhabditida</taxon>
        <taxon>Rhabditina</taxon>
        <taxon>Rhabditomorpha</taxon>
        <taxon>Strongyloidea</taxon>
        <taxon>Ancylostomatidae</taxon>
        <taxon>Ancylostomatinae</taxon>
        <taxon>Ancylostoma</taxon>
    </lineage>
</organism>
<keyword evidence="4" id="KW-0547">Nucleotide-binding</keyword>
<reference evidence="10 11" key="1">
    <citation type="submission" date="2013-05" db="EMBL/GenBank/DDBJ databases">
        <title>Draft genome of the parasitic nematode Anyclostoma ceylanicum.</title>
        <authorList>
            <person name="Mitreva M."/>
        </authorList>
    </citation>
    <scope>NUCLEOTIDE SEQUENCE [LARGE SCALE GENOMIC DNA]</scope>
</reference>
<keyword evidence="3" id="KW-0808">Transferase</keyword>
<dbReference type="Proteomes" id="UP000054495">
    <property type="component" value="Unassembled WGS sequence"/>
</dbReference>
<dbReference type="AlphaFoldDB" id="A0A0D6L436"/>